<dbReference type="OMA" id="HDICKTD"/>
<dbReference type="AlphaFoldDB" id="A7AR51"/>
<protein>
    <submittedName>
        <fullName evidence="1">Uncharacterized protein</fullName>
    </submittedName>
</protein>
<evidence type="ECO:0000313" key="2">
    <source>
        <dbReference type="Proteomes" id="UP000002173"/>
    </source>
</evidence>
<organism evidence="1 2">
    <name type="scientific">Babesia bovis</name>
    <dbReference type="NCBI Taxonomy" id="5865"/>
    <lineage>
        <taxon>Eukaryota</taxon>
        <taxon>Sar</taxon>
        <taxon>Alveolata</taxon>
        <taxon>Apicomplexa</taxon>
        <taxon>Aconoidasida</taxon>
        <taxon>Piroplasmida</taxon>
        <taxon>Babesiidae</taxon>
        <taxon>Babesia</taxon>
    </lineage>
</organism>
<keyword evidence="2" id="KW-1185">Reference proteome</keyword>
<dbReference type="eggNOG" id="ENOG502SW9Z">
    <property type="taxonomic scope" value="Eukaryota"/>
</dbReference>
<reference evidence="2" key="2">
    <citation type="journal article" date="2020" name="Data Brief">
        <title>Transcriptome dataset of Babesia bovis life stages within vertebrate and invertebrate hosts.</title>
        <authorList>
            <person name="Ueti M.W."/>
            <person name="Johnson W.C."/>
            <person name="Kappmeyer L.S."/>
            <person name="Herndon D.R."/>
            <person name="Mousel M.R."/>
            <person name="Reif K.E."/>
            <person name="Taus N.S."/>
            <person name="Ifeonu O.O."/>
            <person name="Silva J.C."/>
            <person name="Suarez C.E."/>
            <person name="Brayton K.A."/>
        </authorList>
    </citation>
    <scope>NUCLEOTIDE SEQUENCE [LARGE SCALE GENOMIC DNA]</scope>
</reference>
<dbReference type="InParanoid" id="A7AR51"/>
<dbReference type="KEGG" id="bbo:BBOV_IV006640"/>
<comment type="caution">
    <text evidence="1">The sequence shown here is derived from an EMBL/GenBank/DDBJ whole genome shotgun (WGS) entry which is preliminary data.</text>
</comment>
<dbReference type="Proteomes" id="UP000002173">
    <property type="component" value="Unassembled WGS sequence"/>
</dbReference>
<gene>
    <name evidence="1" type="ORF">BBOV_IV006640</name>
</gene>
<proteinExistence type="predicted"/>
<reference evidence="1 2" key="1">
    <citation type="journal article" date="2007" name="PLoS Pathog.">
        <title>Genome sequence of Babesia bovis and comparative analysis of apicomplexan hemoprotozoa.</title>
        <authorList>
            <person name="Brayton K.A."/>
            <person name="Lau A.O.T."/>
            <person name="Herndon D.R."/>
            <person name="Hannick L."/>
            <person name="Kappmeyer L.S."/>
            <person name="Berens S.J."/>
            <person name="Bidwell S.L."/>
            <person name="Brown W.C."/>
            <person name="Crabtree J."/>
            <person name="Fadrosh D."/>
            <person name="Feldblum T."/>
            <person name="Forberger H.A."/>
            <person name="Haas B.J."/>
            <person name="Howell J.M."/>
            <person name="Khouri H."/>
            <person name="Koo H."/>
            <person name="Mann D.J."/>
            <person name="Norimine J."/>
            <person name="Paulsen I.T."/>
            <person name="Radune D."/>
            <person name="Ren Q."/>
            <person name="Smith R.K. Jr."/>
            <person name="Suarez C.E."/>
            <person name="White O."/>
            <person name="Wortman J.R."/>
            <person name="Knowles D.P. Jr."/>
            <person name="McElwain T.F."/>
            <person name="Nene V.M."/>
        </authorList>
    </citation>
    <scope>NUCLEOTIDE SEQUENCE [LARGE SCALE GENOMIC DNA]</scope>
    <source>
        <strain evidence="1">T2Bo</strain>
    </source>
</reference>
<reference evidence="2" key="3">
    <citation type="journal article" date="2021" name="Int. J. Parasitol.">
        <title>Comparative analysis of gene expression between Babesia bovis blood stages and kinetes allowed by improved genome annotation.</title>
        <authorList>
            <person name="Ueti M.W."/>
            <person name="Johnson W.C."/>
            <person name="Kappmeyer L.S."/>
            <person name="Herndon D.R."/>
            <person name="Mousel M.R."/>
            <person name="Reif K.E."/>
            <person name="Taus N.S."/>
            <person name="Ifeonu O.O."/>
            <person name="Silva J.C."/>
            <person name="Suarez C.E."/>
            <person name="Brayton K.A."/>
        </authorList>
    </citation>
    <scope>NUCLEOTIDE SEQUENCE [LARGE SCALE GENOMIC DNA]</scope>
</reference>
<name>A7AR51_BABBO</name>
<dbReference type="GeneID" id="5478822"/>
<accession>A7AR51</accession>
<dbReference type="VEuPathDB" id="PiroplasmaDB:BBOV_IV006640"/>
<sequence length="269" mass="31299">MVINILSQRCLVNTIGTIIRCNRTLSLNTSHKAVRHISFWQPFNKPPDNSDSGSGLELYSKPKKEPSLVTKLWDGIKRVTRIDEGDPDEQIADYFQYSVERLMAHPGEFTFEKFGIYLDEICTKLRLIGKRPLPDDDLTGPLKQLKLQHEMMKYLSPSEKESDSSSVFSHQAKVLLAEAVKCTLKDVDDMLLHHDICKTDRTWYFRRIVLGRHLPTTYEEREHLSYQRPIAREASQLFPQTQSLEALRLKKMRDDMHYRKPLYVYSALA</sequence>
<dbReference type="EMBL" id="AAXT01000002">
    <property type="protein sequence ID" value="EDO07020.1"/>
    <property type="molecule type" value="Genomic_DNA"/>
</dbReference>
<evidence type="ECO:0000313" key="1">
    <source>
        <dbReference type="EMBL" id="EDO07020.1"/>
    </source>
</evidence>